<evidence type="ECO:0000259" key="1">
    <source>
        <dbReference type="Pfam" id="PF03205"/>
    </source>
</evidence>
<gene>
    <name evidence="2" type="ORF">SAMN06265353_0390</name>
</gene>
<dbReference type="GO" id="GO:0005525">
    <property type="term" value="F:GTP binding"/>
    <property type="evidence" value="ECO:0007669"/>
    <property type="project" value="InterPro"/>
</dbReference>
<organism evidence="2 3">
    <name type="scientific">Hydrogenobacter hydrogenophilus</name>
    <dbReference type="NCBI Taxonomy" id="35835"/>
    <lineage>
        <taxon>Bacteria</taxon>
        <taxon>Pseudomonadati</taxon>
        <taxon>Aquificota</taxon>
        <taxon>Aquificia</taxon>
        <taxon>Aquificales</taxon>
        <taxon>Aquificaceae</taxon>
        <taxon>Hydrogenobacter</taxon>
    </lineage>
</organism>
<evidence type="ECO:0000313" key="3">
    <source>
        <dbReference type="Proteomes" id="UP000218627"/>
    </source>
</evidence>
<dbReference type="GO" id="GO:0006777">
    <property type="term" value="P:Mo-molybdopterin cofactor biosynthetic process"/>
    <property type="evidence" value="ECO:0007669"/>
    <property type="project" value="InterPro"/>
</dbReference>
<dbReference type="Proteomes" id="UP000218627">
    <property type="component" value="Unassembled WGS sequence"/>
</dbReference>
<feature type="domain" description="Molybdopterin-guanine dinucleotide biosynthesis protein B (MobB)" evidence="1">
    <location>
        <begin position="4"/>
        <end position="104"/>
    </location>
</feature>
<dbReference type="RefSeq" id="WP_096600535.1">
    <property type="nucleotide sequence ID" value="NZ_OBEN01000001.1"/>
</dbReference>
<dbReference type="InterPro" id="IPR052539">
    <property type="entry name" value="MGD_biosynthesis_adapter"/>
</dbReference>
<dbReference type="InterPro" id="IPR027417">
    <property type="entry name" value="P-loop_NTPase"/>
</dbReference>
<keyword evidence="3" id="KW-1185">Reference proteome</keyword>
<dbReference type="InterPro" id="IPR004435">
    <property type="entry name" value="MobB_dom"/>
</dbReference>
<dbReference type="OrthoDB" id="9786803at2"/>
<dbReference type="PANTHER" id="PTHR40072">
    <property type="entry name" value="MOLYBDOPTERIN-GUANINE DINUCLEOTIDE BIOSYNTHESIS ADAPTER PROTEIN-RELATED"/>
    <property type="match status" value="1"/>
</dbReference>
<dbReference type="Pfam" id="PF03205">
    <property type="entry name" value="MobB"/>
    <property type="match status" value="1"/>
</dbReference>
<dbReference type="SUPFAM" id="SSF52540">
    <property type="entry name" value="P-loop containing nucleoside triphosphate hydrolases"/>
    <property type="match status" value="1"/>
</dbReference>
<name>A0A285NST7_9AQUI</name>
<proteinExistence type="predicted"/>
<protein>
    <submittedName>
        <fullName evidence="2">Molybdopterin-guanine dinucleotide biosynthesis protein B</fullName>
    </submittedName>
</protein>
<accession>A0A285NST7</accession>
<dbReference type="EMBL" id="OBEN01000001">
    <property type="protein sequence ID" value="SNZ12003.1"/>
    <property type="molecule type" value="Genomic_DNA"/>
</dbReference>
<dbReference type="PANTHER" id="PTHR40072:SF1">
    <property type="entry name" value="MOLYBDOPTERIN-GUANINE DINUCLEOTIDE BIOSYNTHESIS ADAPTER PROTEIN"/>
    <property type="match status" value="1"/>
</dbReference>
<dbReference type="Gene3D" id="3.40.50.300">
    <property type="entry name" value="P-loop containing nucleotide triphosphate hydrolases"/>
    <property type="match status" value="1"/>
</dbReference>
<sequence length="136" mass="15479">MPIVVFIAGYHNTGKTTLTEKLSKELTLRGYRVGYIKHDPKGHGITDKEGSDSYRLFQILDRVALLGAGKLTLWEKTEDDPLKAVERYFSDFDVVLLEGWKSIKGFKKLVLGDLDVEGFRIDEKVSLEEIINYILT</sequence>
<evidence type="ECO:0000313" key="2">
    <source>
        <dbReference type="EMBL" id="SNZ12003.1"/>
    </source>
</evidence>
<reference evidence="3" key="1">
    <citation type="submission" date="2017-09" db="EMBL/GenBank/DDBJ databases">
        <authorList>
            <person name="Varghese N."/>
            <person name="Submissions S."/>
        </authorList>
    </citation>
    <scope>NUCLEOTIDE SEQUENCE [LARGE SCALE GENOMIC DNA]</scope>
    <source>
        <strain evidence="3">DSM 2913</strain>
    </source>
</reference>
<dbReference type="AlphaFoldDB" id="A0A285NST7"/>